<dbReference type="SUPFAM" id="SSF82657">
    <property type="entry name" value="BolA-like"/>
    <property type="match status" value="1"/>
</dbReference>
<proteinExistence type="inferred from homology"/>
<dbReference type="InterPro" id="IPR002634">
    <property type="entry name" value="BolA"/>
</dbReference>
<dbReference type="AlphaFoldDB" id="S3DZA6"/>
<sequence length="90" mass="10555">MCIDRMKVQQLLKESLNLEKVHVNGQDRNYEVIAIDIRFSGMTSVKRQQLIYFPLIKYFQNNDIHSVSIKTFTPDEWVNYSTLNCLSGIN</sequence>
<dbReference type="PANTHER" id="PTHR46229">
    <property type="entry name" value="BOLA TRANSCRIPTION REGULATOR"/>
    <property type="match status" value="1"/>
</dbReference>
<dbReference type="STRING" id="28176.CF66_7031"/>
<organism evidence="3 4">
    <name type="scientific">Candidatus Photodesmus katoptron Akat1</name>
    <dbReference type="NCBI Taxonomy" id="1236703"/>
    <lineage>
        <taxon>Bacteria</taxon>
        <taxon>Pseudomonadati</taxon>
        <taxon>Pseudomonadota</taxon>
        <taxon>Gammaproteobacteria</taxon>
        <taxon>Vibrionales</taxon>
        <taxon>Vibrionaceae</taxon>
        <taxon>Candidatus Photodesmus</taxon>
    </lineage>
</organism>
<reference evidence="3 4" key="1">
    <citation type="journal article" date="2014" name="Environ. Microbiol.">
        <title>Genomic signatures of obligate host dependence in the luminous bacterial symbiont of a vertebrate.</title>
        <authorList>
            <person name="Hendry T.A."/>
            <person name="de Wet J.R."/>
            <person name="Dunlap P.V."/>
        </authorList>
    </citation>
    <scope>NUCLEOTIDE SEQUENCE [LARGE SCALE GENOMIC DNA]</scope>
    <source>
        <strain evidence="3 4">Akat1</strain>
    </source>
</reference>
<dbReference type="PIRSF" id="PIRSF003113">
    <property type="entry name" value="BolA"/>
    <property type="match status" value="1"/>
</dbReference>
<keyword evidence="4" id="KW-1185">Reference proteome</keyword>
<evidence type="ECO:0000256" key="1">
    <source>
        <dbReference type="ARBA" id="ARBA00005578"/>
    </source>
</evidence>
<dbReference type="eggNOG" id="COG5007">
    <property type="taxonomic scope" value="Bacteria"/>
</dbReference>
<dbReference type="Proteomes" id="UP000053688">
    <property type="component" value="Unassembled WGS sequence"/>
</dbReference>
<dbReference type="Pfam" id="PF01722">
    <property type="entry name" value="BolA"/>
    <property type="match status" value="1"/>
</dbReference>
<dbReference type="PANTHER" id="PTHR46229:SF4">
    <property type="entry name" value="ACID STRESS PROTEIN IBAG"/>
    <property type="match status" value="1"/>
</dbReference>
<comment type="similarity">
    <text evidence="1 2">Belongs to the BolA/IbaG family.</text>
</comment>
<dbReference type="EMBL" id="AMSD01000002">
    <property type="protein sequence ID" value="EPE37251.1"/>
    <property type="molecule type" value="Genomic_DNA"/>
</dbReference>
<dbReference type="InterPro" id="IPR050961">
    <property type="entry name" value="BolA/IbaG_stress_morph_reg"/>
</dbReference>
<gene>
    <name evidence="3" type="ORF">O1U_0551</name>
</gene>
<dbReference type="Gene3D" id="3.30.300.90">
    <property type="entry name" value="BolA-like"/>
    <property type="match status" value="1"/>
</dbReference>
<protein>
    <submittedName>
        <fullName evidence="3">BolA-like protein</fullName>
    </submittedName>
</protein>
<evidence type="ECO:0000313" key="3">
    <source>
        <dbReference type="EMBL" id="EPE37251.1"/>
    </source>
</evidence>
<dbReference type="InterPro" id="IPR036065">
    <property type="entry name" value="BolA-like_sf"/>
</dbReference>
<accession>S3DZA6</accession>
<evidence type="ECO:0000256" key="2">
    <source>
        <dbReference type="RuleBase" id="RU003860"/>
    </source>
</evidence>
<evidence type="ECO:0000313" key="4">
    <source>
        <dbReference type="Proteomes" id="UP000053688"/>
    </source>
</evidence>
<comment type="caution">
    <text evidence="3">The sequence shown here is derived from an EMBL/GenBank/DDBJ whole genome shotgun (WGS) entry which is preliminary data.</text>
</comment>
<name>S3DZA6_9GAMM</name>